<evidence type="ECO:0000256" key="2">
    <source>
        <dbReference type="ARBA" id="ARBA00004204"/>
    </source>
</evidence>
<feature type="coiled-coil region" evidence="14">
    <location>
        <begin position="5984"/>
        <end position="6011"/>
    </location>
</feature>
<evidence type="ECO:0000256" key="5">
    <source>
        <dbReference type="ARBA" id="ARBA00022490"/>
    </source>
</evidence>
<comment type="similarity">
    <text evidence="4">Belongs to the nesprin family.</text>
</comment>
<evidence type="ECO:0000256" key="3">
    <source>
        <dbReference type="ARBA" id="ARBA00004245"/>
    </source>
</evidence>
<evidence type="ECO:0000313" key="18">
    <source>
        <dbReference type="Proteomes" id="UP000019118"/>
    </source>
</evidence>
<feature type="coiled-coil region" evidence="14">
    <location>
        <begin position="4845"/>
        <end position="4872"/>
    </location>
</feature>
<feature type="domain" description="Calponin-homology (CH)" evidence="16">
    <location>
        <begin position="394"/>
        <end position="499"/>
    </location>
</feature>
<organism evidence="17 18">
    <name type="scientific">Dendroctonus ponderosae</name>
    <name type="common">Mountain pine beetle</name>
    <dbReference type="NCBI Taxonomy" id="77166"/>
    <lineage>
        <taxon>Eukaryota</taxon>
        <taxon>Metazoa</taxon>
        <taxon>Ecdysozoa</taxon>
        <taxon>Arthropoda</taxon>
        <taxon>Hexapoda</taxon>
        <taxon>Insecta</taxon>
        <taxon>Pterygota</taxon>
        <taxon>Neoptera</taxon>
        <taxon>Endopterygota</taxon>
        <taxon>Coleoptera</taxon>
        <taxon>Polyphaga</taxon>
        <taxon>Cucujiformia</taxon>
        <taxon>Curculionidae</taxon>
        <taxon>Scolytinae</taxon>
        <taxon>Dendroctonus</taxon>
    </lineage>
</organism>
<dbReference type="FunFam" id="1.20.58.60:FF:000188">
    <property type="entry name" value="Uncharacterized protein, isoform D"/>
    <property type="match status" value="1"/>
</dbReference>
<dbReference type="PANTHER" id="PTHR47535:SF1">
    <property type="entry name" value="NESPRIN-1"/>
    <property type="match status" value="1"/>
</dbReference>
<feature type="domain" description="Calponin-homology (CH)" evidence="16">
    <location>
        <begin position="253"/>
        <end position="360"/>
    </location>
</feature>
<protein>
    <recommendedName>
        <fullName evidence="16">Calponin-homology (CH) domain-containing protein</fullName>
    </recommendedName>
</protein>
<dbReference type="GO" id="GO:0030017">
    <property type="term" value="C:sarcomere"/>
    <property type="evidence" value="ECO:0007669"/>
    <property type="project" value="UniProtKB-SubCell"/>
</dbReference>
<evidence type="ECO:0000256" key="7">
    <source>
        <dbReference type="ARBA" id="ARBA00022737"/>
    </source>
</evidence>
<dbReference type="Pfam" id="PF25034">
    <property type="entry name" value="Spectrin_SYNE1"/>
    <property type="match status" value="1"/>
</dbReference>
<feature type="coiled-coil region" evidence="14">
    <location>
        <begin position="2647"/>
        <end position="2738"/>
    </location>
</feature>
<evidence type="ECO:0000256" key="8">
    <source>
        <dbReference type="ARBA" id="ARBA00022989"/>
    </source>
</evidence>
<keyword evidence="8" id="KW-1133">Transmembrane helix</keyword>
<feature type="compositionally biased region" description="Polar residues" evidence="15">
    <location>
        <begin position="166"/>
        <end position="175"/>
    </location>
</feature>
<dbReference type="Pfam" id="PF00307">
    <property type="entry name" value="CH"/>
    <property type="match status" value="2"/>
</dbReference>
<feature type="region of interest" description="Disordered" evidence="15">
    <location>
        <begin position="1"/>
        <end position="26"/>
    </location>
</feature>
<dbReference type="InterPro" id="IPR001715">
    <property type="entry name" value="CH_dom"/>
</dbReference>
<feature type="coiled-coil region" evidence="14">
    <location>
        <begin position="3583"/>
        <end position="3620"/>
    </location>
</feature>
<dbReference type="FunFam" id="1.20.58.60:FF:000219">
    <property type="entry name" value="Uncharacterized protein, isoform J"/>
    <property type="match status" value="1"/>
</dbReference>
<dbReference type="CDD" id="cd21243">
    <property type="entry name" value="CH_SYNE1_rpt2"/>
    <property type="match status" value="1"/>
</dbReference>
<dbReference type="PROSITE" id="PS00020">
    <property type="entry name" value="ACTININ_2"/>
    <property type="match status" value="1"/>
</dbReference>
<dbReference type="CDD" id="cd21241">
    <property type="entry name" value="CH_SYNE1_rpt1"/>
    <property type="match status" value="1"/>
</dbReference>
<feature type="coiled-coil region" evidence="14">
    <location>
        <begin position="4659"/>
        <end position="4720"/>
    </location>
</feature>
<dbReference type="PROSITE" id="PS50021">
    <property type="entry name" value="CH"/>
    <property type="match status" value="2"/>
</dbReference>
<evidence type="ECO:0000256" key="6">
    <source>
        <dbReference type="ARBA" id="ARBA00022692"/>
    </source>
</evidence>
<dbReference type="CDD" id="cd00176">
    <property type="entry name" value="SPEC"/>
    <property type="match status" value="6"/>
</dbReference>
<feature type="region of interest" description="Disordered" evidence="15">
    <location>
        <begin position="84"/>
        <end position="123"/>
    </location>
</feature>
<keyword evidence="6" id="KW-0812">Transmembrane</keyword>
<name>A0AAR5Q042_DENPD</name>
<feature type="compositionally biased region" description="Polar residues" evidence="15">
    <location>
        <begin position="142"/>
        <end position="155"/>
    </location>
</feature>
<accession>A0AAR5Q042</accession>
<dbReference type="GO" id="GO:0007097">
    <property type="term" value="P:nuclear migration"/>
    <property type="evidence" value="ECO:0007669"/>
    <property type="project" value="UniProtKB-ARBA"/>
</dbReference>
<dbReference type="PANTHER" id="PTHR47535">
    <property type="entry name" value="MUSCLE-SPECIFIC PROTEIN 300 KDA, ISOFORM G"/>
    <property type="match status" value="1"/>
</dbReference>
<comment type="subcellular location">
    <subcellularLocation>
        <location evidence="3">Cytoplasm</location>
        <location evidence="3">Cytoskeleton</location>
    </subcellularLocation>
    <subcellularLocation>
        <location evidence="2">Cytoplasm</location>
        <location evidence="2">Myofibril</location>
        <location evidence="2">Sarcomere</location>
    </subcellularLocation>
    <subcellularLocation>
        <location evidence="1">Nucleus membrane</location>
    </subcellularLocation>
</comment>
<sequence>MSGPQKNVGEGPKRPPESPQSPKTLRETVSFYEKVWTGSGSAGVRAEGVQVDVDQLESRLAEEKARHQEAVALEAVSLRRAPTLSPRHDVRHTSGFGPDGSFQESYTSTTQEDDPISGTKTVKFEQSTVRKTVRYISTSTSTHSLKNVASSSSRTPSEEKIDDSDYLTQSNGNLASTSKTSSQSSLSGRFTSDESLGRPLSREECDSRSANSGSEWVQEFSKRFYTGTSKLEYVRSKSQYEEHIHHIRDEQERVQKKTFVNWINSYLVKRIPPLKIENLIEDLKDGTRLLALLEVLSGERLPVERGRVLRRPHFLSNANTALQFLQGKRIKLVNINASDLVDGRPPVVLGLIWTIILYFQIEENTRNLEYLGQWGSSSSLESAGTTSSKDRWKQSARKTLLNWVSNALPADSGIEVSDFGASWRDGVAFLAIIDALKKNLVNIAELKKASNKARLETAFDVAESELGIPKILDPVDVDVPKPDEKSIMTYVAQFLHRYPEPKSTGPDVLQEQYSELLAWLASKTSHLEHLQQTRALPRNYSEYAASKAEVDSKERIYSKLKQLMESPSAISISRDSWPEYSRLWAKLQQQLLYWLWFLDALLPGDFKAVGEWLARAEQLLYWDEIPTAMNEETATIISRKLEEHKAFFADLPAVQQKFAAACQTSLADEVPSEQLNNLAVRLNEIGPKAAQRRVKLKFLEHKCCLIAFLQLTESKLKSWTGKYGRADEVGQMLEQYRNFVTKNYIFQELNKAIRDMQAVIEEYKRDGNISKKEMLDLDRFMRETSDRWNSVATDLRCIQSLLEQVLSYWRLWDSLAPEFGEWLAQAEKAMHLEEEEKMEFFQDIAVQRDKFQLLGDKANFLIPAVEDTIAGDLRDTYQSMTERWGQIYPYVEKYSHAGETLRTQKDFRAGVDVLRNWLRKAEEVLGTPRLGSMELIKGHIDNLLLLQSEVEEIENLFKNISKAFQTLIQDLRRDEVDKMMNTLKREKEALVRVRALIPAQIHLFNQLVIQQESLEAGQKEINSWLDNAETLLSTLNLAADKEQLKDQLDKVKHFFTRTLYYKSMLDSKNKIMNNIMKSVDSANNPGALQMTEDMERLNSRFEYVSQSAQEWEQRLQELIRCWHKYSESERVISNWLNHAEKLIAEKHIDNKSTVEEHKNFFESVNERWIHEFIEGAKDLCSSLPSQSHSPIAASVHRLQSKWKEVLSFAPLHLMRLEFRLDENTFNDYIKELEKEIQSEHLSISRSENIDTVIIRHKQYFGSGKGPLLDTKQRLSNLQGLAQVYSQNCPEDQSLREAVEKAEQQWKNVNIKIDTVQQQLERIPQRWDQYRSKFSEMASWMDQVDAALQNILTDVSTPEEFDREIAAFKTICQEADNRREDMKWLVQTLDNLVSHCPEQQAIDEQKTLEALIMRYKNLIPSLEITMTKTETMSKCYTYRREVRQICELLRQVRQHSTQQPQNLEKIDENIRQQEVTVSHLDEQRPLVMTMLQKGKELTRNVHAPSFVADEVKTLESGWTETYSESVTRLQQLISTQQTYRTYKDHKKDLSNLLDRVEQNLTSSKQLSIQSAPSDLLAKQQLVRNLQEAHDDILPLRELTLKLSQETTGAQKAQLEKYVSDVEHRLQTTTTNIQEQIALLQQYKTQWSGLQSRLVQLKDWSVQEAPHLLSSVNDCNTTPEERVQRTQKLQSDIAQKVDFLHTLKQEASKALSQDSPDGQALRSDILAVEERVTSIKSSVAGQAALVSKDLENWKSYKASLEKVAPVVQQAELKVQSGVPKPATLEQAVKAQSDTQRFSQECQTHLQKLAEIQTLGQKISSKADAPDEVDSVRTRLLNVQETATQWRQKLDRLVTNWVDLDKSVQHLDNWVTSNERALREKPINTLTPNVDKLEKDLIRLKQFNNEISEQQAKLITMTQSSDSLSYQIAPEGASVVKDQVKALKAKVANLAEAVRAKINEVSDAILARHDFQTEVADYSNWLDSISANVAQLDEIPANKIDAAVENIHALLQEHSEKQPLLHKIYSEVKEITLQSTKQEGEPLNAEYSHLVQVNQDIDSKLRSKMSSLQKWSELLNWHTDTINQLNHMKYQLENENCAPETLRQLIGESDRTVEKIIHWKQQAPKIDADQAVVILDKHTALPRTADNIVREVEVQAINLKSKLASNLEEKQKVKLHWNDFANLQQKLLADLTSTATQLNAIRNTVKHSSDLPHAVEDLNKLLEAQQAKAAAKEELRRDALQLMKEDAQQVGTIQNTVSQIESKWNKVNEDIKEEKLHLADIIHAWNEFQESKDQIVTELGKIDKSVESFQLPADLIQATANADKAKKALDAIRKTKSLLDRVDNKGQAIIRKTEKIPGVESEVKRDLQIINDVWSKIYEKIVKSVNSTESQSTIWRHIEDTKATLIQWLSNQNAAIVAAAEKPNETEVAAATLSKYKEELPAHQRLYQSVPHKYTQLLKFLDGRDIPTLQTLIQVLDEQFSTVASNVASLEKATATFGEQEKTIRDDIKTVGATLSALREDIIKCEDLSGDNLRILERLLNIKVLLKDLENQQPNLVIIDENIKKMSQTYPNFGESSTIKEQEALKKRYKSTLAQANKIDTSLSAFLKKFHNDKYAALQRISTAQREKIQWCMPDTTSDKYNLQVKLGSLNAIDTAIKECKERMQELENSLQMLSQVESPESVKLLTAEKDYLLQELNNLQREFSQTKQLLSTNIDIQTQYEDLADKIANWLKEMENKVKAEGTVQMDLETLAQKREGIQRLFEQVRTFQPEIAQLAAVSDKLIENAPDTRVPQYVQHLNSRYQSLNKFLQNYLSKLDELDKYKQVYRNSVQDLENWLDQAGQKVKGFSKTSQRPSQAMLEELRKFGTEKEKGQELLGKAVTHGEALFSGITPENRDSIRTELRSLRTRSEDLIGQVNQIYKNVENSLTQRHSFDDSLQQVTLWLNEVTLKLTEPQLDATLSEKKQTLYNYKVISQDINLHKSVLEQLREKLVNISDSDADTQLKNNLKAVNALLADVTKRVELSEDYVSNHEAFNQTIEKCHDWLSALTAEAALLVDESSSEPTESKLTIVENLLAQKDEGDKIIGSCKVQLESVLVQTAAEGHPPLINSFQDQQNAWLMFLELCTEAKERLQIISSRFAEVGRMVDTLDSWLKSKENQVKDQSLRNTEEAKRTYLDKLKALEREIVAKEPEFSNFTEVIKTIETDSRVSQLNTRYQSLKNAIKENISRYESFAKDHAEFNSEYSAFLQWLSDKEEKLQELCHIVGDLNVLQRRQVEVRNLLDEKNRRSADFENLVEKGEKLYVHTSPDGREIIRQQLRNIRTIWDTLGDDLQLATNKLDQCILQFSDFAATQEQLTKWLRDVEKGMKQHTELKSTLQEKRAQLQNHKIMHQEIMSHQQLVETVCDRAQHLVDQTQDKSLNLYLQSIKQLFLGIVAKSEELLNNLEDCVDKHQAYNLQVDAFKDWLAEQNQKLSQFEDKGGDRSEIAKRIDSLNALKAHSQQEGAKLLEALKNSLIVVGKSTAAKGVDLLKADLLESQRLLQQHLSEIDALVEQQDAAKAKWDDYEKTLEDLNQWIQQYETTLRNQALQATLPEKQAQLAQYQQKRQEVEAKEKDIDQFIDQTHALLHASGVQKIKPVLSQFSLRYQNLHGASKDAIDRWEAIADDHQKYQQKLEDTLRWLQPLEDQLAALQRGDVADSPQAVTQRMQILLSEKEQGEHRVNSLTLMGERILPDTAMNGREIVRNEIRDVRERWEKLADGVVTQQKLQEAQTLQLSNYQEMLQHALAWLDTMEKQVKLDTTSWSSIQDVRGKLLKQKTTLQEIIPYKRILDGINEKSSSLIKLTSNQEKVMDIENNVKSINDRYENLLQTAQKNIKQLENCLDSYQQFYELLKVQQDNQKQLWDTLNCHVDYSGNKPLIEQRLSKVGEIEDTLPENTIKLNELENHIKNNISMLPARAQETMQRDVANLKADRDKFNGTLADVKSGLENRLKQWSDYETAMERLLAFLTESEQALKDYTPKSTEEEKKEELAKYQILLKSVETFTQELKQLIRIGDHLEQALVSNLKQNERDFDKISDDSTELVQTSGDTRISLNIQQITSRFQSVQVTAKEIVKKCEQAYMDHKAYNDKYRQCSEWLAAALTKFDTSKALMRSSAQTVLADQAKVLEELLAQKTSSSLLLNATIETGEKLYPSTSPEGREIIRAQLEELQQAFDSIFDDITVADRDLKSKLLVWSEFDNSLQSIQRWSKEAEKLLPTDIELKATLEEKKAQLQVYRNLLHDVSGHQQNIADLRNKVAHLPDQDSQFEGQIATVAEQHAKLQKRAQSFVERYEKFVADHQKFDKAMLETSEWTEAKQSSVGLWADTTLERVSLLTNLERLKKLALSIEEEESRLAAVKALGDDVIPGTVDQGQSHIRSQVETTQQQWVALVSNIDKAVAELEAKLQNWTEYERLRDACLAWLKDTDNKLHSVDLQATADEKERQLGSLKQLQGEVKAKEFEIDKVTERIQQLNQGLSNRPSQISELGVKYQQINQKVKEQTSRWQQYVNAHHNFNAEVEQCERWLEDLSSKLLYCADVQSASQKQLESKLQTIQDLILNKEEGFATIQRLVELAQNVLANTAPHGHDAINHTLANLQSEWSNIATSMVGTKSLIEDALRKWTGLLEEISALDKKIENLESQYSELCELQATASEKKTQLDRIKALEERVRCEKIEVDTLKTQAADILKSSKSAEGAADQARHMLNRFDSIFKKVQVLLHEREQHYKDHKAYKEAYEEVQVWMTRAQEKVPQLKQRPLGDKLSIEMFSGPLDHLLNKQAQGEVLLENLEHTAQVVLPNTSTAGQEPIRNEIRALRESFERLFKDLKQQREQLEVVLVHWRDYKDEYEKISDWLQQISILIKNQKIALSPTLEEKRKQVQDVKGILQRLVDGRAQIEKLNDSAKTLLKSPLETHVNNQLQQLNSRYQVELNVAKDVLKKVETNHEQHKEYASNLEKTRDWIDQARDIISQCSEAISNSTKDNLQQYLDQIQDLIERREVGQSLVHATVNGGEKVLRNTRSDGRDAINHEIKEVQTDWERIVKKMSTVKVNLETALLQWADYDSSYHQLQQWISEREAKLQQVVEPKAVKSKGHGGLSALPIGERKATLRETGSIVQDIVSFEPMIQSVTSKAEDLKQAAPASEISTKYETLSKQAQELYAKQKATVEQHQAFVDAANEFVHWIRLAKEKLGKCSEPMGDKEALGSKLSQIKMLHQELPTGEQKLEAALDEGDKACQVADEIDKEVIEEEVALLQDEFDSYVEQLNNIKALLEKGIVKWTEYEEQFEDALQWLSQQEKVVQSFNKLQDSLEEKRAVLEQFQLHLQTLFDWQSDLDRLNMKAQLLLETCADSRVSNAIMQLSTKYNTILSMAKEIMRRLELYYQEHQQHSALHQECQDWIDRTRDKLNGCVDIPNSLSEINNKLQTVKNIRTSIEQGQNKLRYINELKERVIMNTEQSGVAKIHEDTENLKQEMERLVGDVNDLRSKLQVRANQLDEAQKLLSQLLDWLQDQENHIHFDEQFCNELPEKKAKLEKYKQVQKEISTQNSLVEKIKAKSQEDNSIPEDQTERVVRRYDDLKAKLHRAISDLEVQVDDHDQYKASYNKALDWIRKLQVEIQSCSNLQDELPQIVEKEAKIGQISSTLSECDDLVNKTIKMSIEVMKTTGSEGRDIIREEIEQLNSDWEGLQYICSEIKKSLGKCKDAWKEFRSSCDAVEKSIEQFNGLIAAERERENKKPDDLERCKELLEKIEALKPQLETVSDSCEVLMELSAVNWVRDKSVQLQSAYTNLLTDAQTLVSKVEKNLSDHTEFLNGKAALEAWLTSKHSTVQACIEIGSESDIRRKLETIQNVAANVDEGQKLLTVLQNAFAKVINTATPEQQNELRESTTILRNSWDQLNMDLKSIEAQLKAALARWAGYNETRSNLNQWLVGVEKAVKDKPTTRGELSEMKTLLERYKILRDEILKKREDLNRLRGEAHELSDWSKQPEVLEQVADLEARFEAVSGACKALQDSLEEELLEYNTYQQKLQDTEKWLLQVSFQLMAHNSLYITNREQTEEQIAQHEVLFADIQNYQTVLSDVKDKGHSLISKYIAVAPTIQDNIERQLNNVQDSYNSLLQTAMQIKNRLEDSLAKFRQYEDTLDSIIRNLDETHKESASSEDSDSRLKLLMDQLVSRNSADHLETQINKTWMEGQGDSINEWRNRPNKLRADAAKQDLSNMSDLLSATAQRRHHLTTELSGPGGADEELAKGLDKLEKDLLSVIADKQSKQAIIDQYKQQLQAINTWFDNLNKRIDVVDKGSGLNCQQKQTAIGDIQDEFDELQPQRMEELKRLAARVVEVVNNLDSQQIEEQVKSAERRCNDISKKLQRKTQVLEMTRKGLDGTKSEIDDARNWVKDKLAELQKAKPLSCESGKVEERLNSLRDLLKDAENKVILKDALLKRLHNMSSELEPSEFSELDSALKNLGAEQAQLVSKAKQEIARLSAAADTRRTFEADLAKAKAWLKSKNAEVRKLSGYLPLQAHQVEKDIVQQKEHDGQIKEFSEADLRSVLNAGSGILRECDEADRERLQRLLDELKEEYSALTQESQHKTDALNDLLQGRKQFESDIDRCVNWLKEAEVATSTDLRLSNLEALNEQLAKYEKLIQDSQRVAQDIGKICEQGKAILPTISESDKITLKETLNNLKDRHNRIDSLIKERTDDLKRTIQQIKDAQARLAESMAFVKEVQNQLHELNKPIGARVEDVQNVLGAYERILKDIKADKSKLSNVAGASAAELQNVMSMQDELIKSVEDQIVKLKQLLLLREQYLALITDIMTFITKYTEIVRDVEKSGGTVEEKIKKYDDIIQKIQECEALHASATDKGLQIAQDCTVQDRNEITEQLQSLKQSLNNLRKAVEKQRQEHENTAAEYRKLAAELEEILDWLHTNEGSAKSRPLLNRDINSVDKEIKKHLDLGENINSHLEKLKKIQESVKHDDALPGSLQEQLSEASSLINSLPRELQEQSAYLESNRKFREEYEQLKAKLHSWVKEAEIRLNLHKDGVDFENIFTDLEEHKVFFSTEANIKELAFHALQQAADRIWPSLTPYEQEELSREQQHHTQLLKNTLNSAKSQKAQLEQDAEVWKDYLQSLDKVKTAVARTKFTDEPVSTLAGLHFNIQKIAHALNDIQNQATDLDLLEERAAEISKRADESNRKNIQQQAGEATKDWSSLVSNLEGRRDTLTKLAEVWASFEEKWQRFESGVSGIEERAKHIDQVVRNRDHVIAAKNEVEALHSEAVSLKPQEKEVLEDSKLVLHFLEECSPTSASALSKKLDQLTASFQRLLQNLTEKQDRIEADLAEIDEALSAITQKKSELVDLKSEIINFYVFDENVVQTEDDLGKLGSQVRGRINDAAQLSSDLRSKYQTAQNLVPSDLAQELNQLELLTEALDTAMEDKEKEFKKARTIRTDYLTDVEELQIWIKESELQLQDRAATPQQLHEKLQQIHSEVSAVTDKLDRVTRSGKTIIEKSRKQDERDIVQSTIDNLTDQINQVKALLEEKRDQVGDILDAWQRFLALYQQVVQWTEEKRIFLLEPLNVGSLQDVKQRLHDYNNAVKSCKGATKSLSDMVKELEYIGTVTTVGDLPKKMEHAEEVKTEAEAQILERNALLQETCEEWEQCEKKMKEARSWTEKTRAALESAQNKKKPLRDQHALREKMLADIQVQRTKISLSSEKLQLHFRSGIKADTTITESVSGLLQDLSSLDASIKAQVAQLEKAIAQVEEYQLEVQQLRQHIVQVEQQLRAAMAPNYKPHERDEATREQEGYRERVRTLQNQLSVRNERIKLILQLGVPNLEPLGT</sequence>
<dbReference type="Gene3D" id="1.10.418.10">
    <property type="entry name" value="Calponin-like domain"/>
    <property type="match status" value="2"/>
</dbReference>
<keyword evidence="5" id="KW-0963">Cytoplasm</keyword>
<keyword evidence="12" id="KW-0206">Cytoskeleton</keyword>
<feature type="coiled-coil region" evidence="14">
    <location>
        <begin position="6909"/>
        <end position="6954"/>
    </location>
</feature>
<feature type="coiled-coil region" evidence="14">
    <location>
        <begin position="1538"/>
        <end position="1565"/>
    </location>
</feature>
<evidence type="ECO:0000256" key="12">
    <source>
        <dbReference type="ARBA" id="ARBA00023212"/>
    </source>
</evidence>
<reference evidence="18" key="1">
    <citation type="journal article" date="2013" name="Genome Biol.">
        <title>Draft genome of the mountain pine beetle, Dendroctonus ponderosae Hopkins, a major forest pest.</title>
        <authorList>
            <person name="Keeling C.I."/>
            <person name="Yuen M.M."/>
            <person name="Liao N.Y."/>
            <person name="Docking T.R."/>
            <person name="Chan S.K."/>
            <person name="Taylor G.A."/>
            <person name="Palmquist D.L."/>
            <person name="Jackman S.D."/>
            <person name="Nguyen A."/>
            <person name="Li M."/>
            <person name="Henderson H."/>
            <person name="Janes J.K."/>
            <person name="Zhao Y."/>
            <person name="Pandoh P."/>
            <person name="Moore R."/>
            <person name="Sperling F.A."/>
            <person name="Huber D.P."/>
            <person name="Birol I."/>
            <person name="Jones S.J."/>
            <person name="Bohlmann J."/>
        </authorList>
    </citation>
    <scope>NUCLEOTIDE SEQUENCE</scope>
</reference>
<evidence type="ECO:0000256" key="9">
    <source>
        <dbReference type="ARBA" id="ARBA00023054"/>
    </source>
</evidence>
<feature type="compositionally biased region" description="Basic and acidic residues" evidence="15">
    <location>
        <begin position="191"/>
        <end position="207"/>
    </location>
</feature>
<reference evidence="17" key="2">
    <citation type="submission" date="2024-08" db="UniProtKB">
        <authorList>
            <consortium name="EnsemblMetazoa"/>
        </authorList>
    </citation>
    <scope>IDENTIFICATION</scope>
</reference>
<keyword evidence="18" id="KW-1185">Reference proteome</keyword>
<dbReference type="GO" id="GO:0006997">
    <property type="term" value="P:nucleus organization"/>
    <property type="evidence" value="ECO:0007669"/>
    <property type="project" value="UniProtKB-ARBA"/>
</dbReference>
<dbReference type="InterPro" id="IPR036872">
    <property type="entry name" value="CH_dom_sf"/>
</dbReference>
<keyword evidence="7" id="KW-0677">Repeat</keyword>
<feature type="coiled-coil region" evidence="14">
    <location>
        <begin position="7780"/>
        <end position="7848"/>
    </location>
</feature>
<dbReference type="InterPro" id="IPR001589">
    <property type="entry name" value="Actinin_actin-bd_CS"/>
</dbReference>
<dbReference type="InterPro" id="IPR047290">
    <property type="entry name" value="CH_SYNE1_rpt1"/>
</dbReference>
<feature type="coiled-coil region" evidence="14">
    <location>
        <begin position="5494"/>
        <end position="5535"/>
    </location>
</feature>
<evidence type="ECO:0000256" key="11">
    <source>
        <dbReference type="ARBA" id="ARBA00023203"/>
    </source>
</evidence>
<dbReference type="Pfam" id="PF00435">
    <property type="entry name" value="Spectrin"/>
    <property type="match status" value="6"/>
</dbReference>
<evidence type="ECO:0000256" key="10">
    <source>
        <dbReference type="ARBA" id="ARBA00023136"/>
    </source>
</evidence>
<evidence type="ECO:0000256" key="15">
    <source>
        <dbReference type="SAM" id="MobiDB-lite"/>
    </source>
</evidence>
<evidence type="ECO:0000256" key="13">
    <source>
        <dbReference type="ARBA" id="ARBA00023242"/>
    </source>
</evidence>
<dbReference type="SUPFAM" id="SSF47576">
    <property type="entry name" value="Calponin-homology domain, CH-domain"/>
    <property type="match status" value="1"/>
</dbReference>
<dbReference type="GO" id="GO:0005640">
    <property type="term" value="C:nuclear outer membrane"/>
    <property type="evidence" value="ECO:0007669"/>
    <property type="project" value="TreeGrafter"/>
</dbReference>
<evidence type="ECO:0000313" key="17">
    <source>
        <dbReference type="EnsemblMetazoa" id="XP_019766620.1"/>
    </source>
</evidence>
<dbReference type="GO" id="GO:0034993">
    <property type="term" value="C:meiotic nuclear membrane microtubule tethering complex"/>
    <property type="evidence" value="ECO:0007669"/>
    <property type="project" value="TreeGrafter"/>
</dbReference>
<feature type="coiled-coil region" evidence="14">
    <location>
        <begin position="3358"/>
        <end position="3385"/>
    </location>
</feature>
<feature type="coiled-coil region" evidence="14">
    <location>
        <begin position="6361"/>
        <end position="6407"/>
    </location>
</feature>
<feature type="coiled-coil region" evidence="14">
    <location>
        <begin position="46"/>
        <end position="73"/>
    </location>
</feature>
<feature type="coiled-coil region" evidence="14">
    <location>
        <begin position="6593"/>
        <end position="6627"/>
    </location>
</feature>
<feature type="coiled-coil region" evidence="14">
    <location>
        <begin position="4959"/>
        <end position="5032"/>
    </location>
</feature>
<dbReference type="FunFam" id="1.10.418.10:FF:000037">
    <property type="entry name" value="nesprin-1 isoform X1"/>
    <property type="match status" value="1"/>
</dbReference>
<evidence type="ECO:0000259" key="16">
    <source>
        <dbReference type="PROSITE" id="PS50021"/>
    </source>
</evidence>
<dbReference type="PROSITE" id="PS00019">
    <property type="entry name" value="ACTININ_1"/>
    <property type="match status" value="1"/>
</dbReference>
<dbReference type="InterPro" id="IPR018159">
    <property type="entry name" value="Spectrin/alpha-actinin"/>
</dbReference>
<feature type="coiled-coil region" evidence="14">
    <location>
        <begin position="6134"/>
        <end position="6189"/>
    </location>
</feature>
<dbReference type="InterPro" id="IPR057057">
    <property type="entry name" value="Spectrin_SYNE1"/>
</dbReference>
<feature type="region of interest" description="Disordered" evidence="15">
    <location>
        <begin position="142"/>
        <end position="208"/>
    </location>
</feature>
<proteinExistence type="inferred from homology"/>
<feature type="compositionally biased region" description="Low complexity" evidence="15">
    <location>
        <begin position="176"/>
        <end position="187"/>
    </location>
</feature>
<dbReference type="GO" id="GO:0051015">
    <property type="term" value="F:actin filament binding"/>
    <property type="evidence" value="ECO:0007669"/>
    <property type="project" value="TreeGrafter"/>
</dbReference>
<keyword evidence="11" id="KW-0009">Actin-binding</keyword>
<dbReference type="InterPro" id="IPR052403">
    <property type="entry name" value="LINC-complex_assoc"/>
</dbReference>
<feature type="coiled-coil region" evidence="14">
    <location>
        <begin position="7194"/>
        <end position="7228"/>
    </location>
</feature>
<keyword evidence="9 14" id="KW-0175">Coiled coil</keyword>
<dbReference type="FunFam" id="1.10.418.10:FF:000033">
    <property type="entry name" value="nesprin-1 isoform X1"/>
    <property type="match status" value="1"/>
</dbReference>
<dbReference type="InterPro" id="IPR047291">
    <property type="entry name" value="CH_SYNE1_rpt2"/>
</dbReference>
<feature type="coiled-coil region" evidence="14">
    <location>
        <begin position="3848"/>
        <end position="3886"/>
    </location>
</feature>
<dbReference type="SUPFAM" id="SSF46966">
    <property type="entry name" value="Spectrin repeat"/>
    <property type="match status" value="40"/>
</dbReference>
<dbReference type="InterPro" id="IPR002017">
    <property type="entry name" value="Spectrin_repeat"/>
</dbReference>
<evidence type="ECO:0000256" key="4">
    <source>
        <dbReference type="ARBA" id="ARBA00008619"/>
    </source>
</evidence>
<dbReference type="SMART" id="SM00033">
    <property type="entry name" value="CH"/>
    <property type="match status" value="2"/>
</dbReference>
<dbReference type="SMART" id="SM00150">
    <property type="entry name" value="SPEC"/>
    <property type="match status" value="43"/>
</dbReference>
<dbReference type="Proteomes" id="UP000019118">
    <property type="component" value="Unassembled WGS sequence"/>
</dbReference>
<keyword evidence="10" id="KW-0472">Membrane</keyword>
<keyword evidence="13" id="KW-0539">Nucleus</keyword>
<feature type="coiled-coil region" evidence="14">
    <location>
        <begin position="1887"/>
        <end position="1957"/>
    </location>
</feature>
<dbReference type="GO" id="GO:0005856">
    <property type="term" value="C:cytoskeleton"/>
    <property type="evidence" value="ECO:0007669"/>
    <property type="project" value="UniProtKB-SubCell"/>
</dbReference>
<evidence type="ECO:0000256" key="1">
    <source>
        <dbReference type="ARBA" id="ARBA00004126"/>
    </source>
</evidence>
<evidence type="ECO:0000256" key="14">
    <source>
        <dbReference type="SAM" id="Coils"/>
    </source>
</evidence>
<dbReference type="EnsemblMetazoa" id="XM_019911061.1">
    <property type="protein sequence ID" value="XP_019766620.1"/>
    <property type="gene ID" value="LOC109542034"/>
</dbReference>
<feature type="coiled-coil region" evidence="14">
    <location>
        <begin position="7133"/>
        <end position="7160"/>
    </location>
</feature>
<dbReference type="Gene3D" id="1.20.58.60">
    <property type="match status" value="28"/>
</dbReference>
<feature type="coiled-coil region" evidence="14">
    <location>
        <begin position="7339"/>
        <end position="7394"/>
    </location>
</feature>